<dbReference type="InterPro" id="IPR012461">
    <property type="entry name" value="SACK1"/>
</dbReference>
<dbReference type="GO" id="GO:0019901">
    <property type="term" value="F:protein kinase binding"/>
    <property type="evidence" value="ECO:0007669"/>
    <property type="project" value="TreeGrafter"/>
</dbReference>
<gene>
    <name evidence="4" type="ORF">IRJ41_006454</name>
</gene>
<evidence type="ECO:0000313" key="4">
    <source>
        <dbReference type="EMBL" id="KAI7794999.1"/>
    </source>
</evidence>
<feature type="compositionally biased region" description="Basic and acidic residues" evidence="2">
    <location>
        <begin position="476"/>
        <end position="488"/>
    </location>
</feature>
<feature type="compositionally biased region" description="Polar residues" evidence="2">
    <location>
        <begin position="1"/>
        <end position="13"/>
    </location>
</feature>
<evidence type="ECO:0000256" key="1">
    <source>
        <dbReference type="ARBA" id="ARBA00006937"/>
    </source>
</evidence>
<feature type="region of interest" description="Disordered" evidence="2">
    <location>
        <begin position="438"/>
        <end position="510"/>
    </location>
</feature>
<sequence>MSNSQEQSLNENVIFSPLAPSSPDYQHSEVERYCLESLVSSGPEAFYSQLNTEQIRPFLTPGEVNEVSRWTENYQDGDAALEDGNGEAQVGSEVDDLSGRYFPEQSDTSAPCLELGWPERNSWMDIGQVNVYTNPSAEGGPSIREVLRRLLQGATKLIAIVTERLSDCAVIVDLQYAASRGVPVYIILNRRSVEENCFPQQLQHANIRVRVLGGKSFLSRDTKMVVGEMKDNFVLVDLETVMLGSYSLTWTDAHLHRQIVTVMSGPVVESFDREFRILYAASLPIPDTCKTEKPAHEPQSNCKPEPLNLSSAKIELTEFVASPPPPPTDIFLDWEAMGVIHRFTESPGHLPDVGEMQFFHRPLILDRHPGIWELPYNEFTPKVLPGHHEEGKLGSMFLSDLRHPEYQRSRRLFSPGDFQIPHGIEPVNRSIQIPERITYNRPSPPLTIESEERFPLYKPRTHRSDRSSEEDIGPSVRREPFLRRDRVLGDAMNPDGTKQPNLKKSSELSRSKTFSTLNDIFKRRNALGTTGQQKTDGGPTPGFSKSTLDLQRTDNTANPRTANCDNLPLTPALALMKKRNDEVKSGLLRSMPNVFTPTFRSSALGLQRESWRSSYKSHRNEEEH</sequence>
<dbReference type="Pfam" id="PF07894">
    <property type="entry name" value="SACK1"/>
    <property type="match status" value="1"/>
</dbReference>
<dbReference type="OrthoDB" id="8943940at2759"/>
<dbReference type="Proteomes" id="UP001059041">
    <property type="component" value="Linkage Group LG20"/>
</dbReference>
<dbReference type="AlphaFoldDB" id="A0A9W7TDL4"/>
<accession>A0A9W7TDL4</accession>
<keyword evidence="5" id="KW-1185">Reference proteome</keyword>
<feature type="region of interest" description="Disordered" evidence="2">
    <location>
        <begin position="1"/>
        <end position="23"/>
    </location>
</feature>
<evidence type="ECO:0000256" key="2">
    <source>
        <dbReference type="SAM" id="MobiDB-lite"/>
    </source>
</evidence>
<organism evidence="4 5">
    <name type="scientific">Triplophysa rosa</name>
    <name type="common">Cave loach</name>
    <dbReference type="NCBI Taxonomy" id="992332"/>
    <lineage>
        <taxon>Eukaryota</taxon>
        <taxon>Metazoa</taxon>
        <taxon>Chordata</taxon>
        <taxon>Craniata</taxon>
        <taxon>Vertebrata</taxon>
        <taxon>Euteleostomi</taxon>
        <taxon>Actinopterygii</taxon>
        <taxon>Neopterygii</taxon>
        <taxon>Teleostei</taxon>
        <taxon>Ostariophysi</taxon>
        <taxon>Cypriniformes</taxon>
        <taxon>Nemacheilidae</taxon>
        <taxon>Triplophysa</taxon>
    </lineage>
</organism>
<evidence type="ECO:0000313" key="5">
    <source>
        <dbReference type="Proteomes" id="UP001059041"/>
    </source>
</evidence>
<dbReference type="PANTHER" id="PTHR16181:SF29">
    <property type="entry name" value="PROTEIN FAM83A-RELATED"/>
    <property type="match status" value="1"/>
</dbReference>
<proteinExistence type="inferred from homology"/>
<dbReference type="GO" id="GO:0007165">
    <property type="term" value="P:signal transduction"/>
    <property type="evidence" value="ECO:0007669"/>
    <property type="project" value="TreeGrafter"/>
</dbReference>
<name>A0A9W7TDL4_TRIRA</name>
<protein>
    <recommendedName>
        <fullName evidence="3">Scaffolding anchor of CK1 domain-containing protein</fullName>
    </recommendedName>
</protein>
<comment type="similarity">
    <text evidence="1">Belongs to the FAM83 family.</text>
</comment>
<dbReference type="PANTHER" id="PTHR16181">
    <property type="entry name" value="PROTEIN FAM83A-RELATED"/>
    <property type="match status" value="1"/>
</dbReference>
<dbReference type="EMBL" id="JAFHDT010000020">
    <property type="protein sequence ID" value="KAI7794999.1"/>
    <property type="molecule type" value="Genomic_DNA"/>
</dbReference>
<comment type="caution">
    <text evidence="4">The sequence shown here is derived from an EMBL/GenBank/DDBJ whole genome shotgun (WGS) entry which is preliminary data.</text>
</comment>
<dbReference type="InterPro" id="IPR050944">
    <property type="entry name" value="FAM83"/>
</dbReference>
<evidence type="ECO:0000259" key="3">
    <source>
        <dbReference type="Pfam" id="PF07894"/>
    </source>
</evidence>
<dbReference type="Gene3D" id="3.30.870.10">
    <property type="entry name" value="Endonuclease Chain A"/>
    <property type="match status" value="1"/>
</dbReference>
<dbReference type="SUPFAM" id="SSF56024">
    <property type="entry name" value="Phospholipase D/nuclease"/>
    <property type="match status" value="1"/>
</dbReference>
<feature type="region of interest" description="Disordered" evidence="2">
    <location>
        <begin position="523"/>
        <end position="567"/>
    </location>
</feature>
<feature type="compositionally biased region" description="Polar residues" evidence="2">
    <location>
        <begin position="543"/>
        <end position="564"/>
    </location>
</feature>
<reference evidence="4" key="1">
    <citation type="submission" date="2021-02" db="EMBL/GenBank/DDBJ databases">
        <title>Comparative genomics reveals that relaxation of natural selection precedes convergent phenotypic evolution of cavefish.</title>
        <authorList>
            <person name="Peng Z."/>
        </authorList>
    </citation>
    <scope>NUCLEOTIDE SEQUENCE</scope>
    <source>
        <tissue evidence="4">Muscle</tissue>
    </source>
</reference>
<feature type="domain" description="Scaffolding anchor of CK1" evidence="3">
    <location>
        <begin position="17"/>
        <end position="283"/>
    </location>
</feature>